<organism evidence="5 6">
    <name type="scientific">Actinopolymorpha pittospori</name>
    <dbReference type="NCBI Taxonomy" id="648752"/>
    <lineage>
        <taxon>Bacteria</taxon>
        <taxon>Bacillati</taxon>
        <taxon>Actinomycetota</taxon>
        <taxon>Actinomycetes</taxon>
        <taxon>Propionibacteriales</taxon>
        <taxon>Actinopolymorphaceae</taxon>
        <taxon>Actinopolymorpha</taxon>
    </lineage>
</organism>
<protein>
    <submittedName>
        <fullName evidence="5">Ubiquinone/menaquinone biosynthesis C-methylase UbiE</fullName>
    </submittedName>
</protein>
<reference evidence="5" key="1">
    <citation type="submission" date="2020-10" db="EMBL/GenBank/DDBJ databases">
        <title>Sequencing the genomes of 1000 actinobacteria strains.</title>
        <authorList>
            <person name="Klenk H.-P."/>
        </authorList>
    </citation>
    <scope>NUCLEOTIDE SEQUENCE</scope>
    <source>
        <strain evidence="5">DSM 45354</strain>
    </source>
</reference>
<keyword evidence="3" id="KW-0949">S-adenosyl-L-methionine</keyword>
<dbReference type="AlphaFoldDB" id="A0A927MZP1"/>
<dbReference type="GO" id="GO:0008168">
    <property type="term" value="F:methyltransferase activity"/>
    <property type="evidence" value="ECO:0007669"/>
    <property type="project" value="UniProtKB-KW"/>
</dbReference>
<sequence length="215" mass="23185">MARQHLHGPIMAPPVLYDLIARWFIMRGREQTFRSMVLDLAEPRPGEAILDVGCGTGTLAIAAKRRIGEAGRAVGVDPSAHLLAGARRKAARRSLPIEFQLAGIEALALADHSFDAAFGTFMTHHVPHDLLPRGLAEVGRVLKPGGRVVLVDFTRPDHPVEPGSVSGPTTGVQDLPPLLKAAGFAQIESGQMPFRLRGLSRDHPSYGYVRAVRTS</sequence>
<evidence type="ECO:0000256" key="2">
    <source>
        <dbReference type="ARBA" id="ARBA00022679"/>
    </source>
</evidence>
<dbReference type="CDD" id="cd02440">
    <property type="entry name" value="AdoMet_MTases"/>
    <property type="match status" value="1"/>
</dbReference>
<feature type="domain" description="Methyltransferase" evidence="4">
    <location>
        <begin position="49"/>
        <end position="146"/>
    </location>
</feature>
<evidence type="ECO:0000256" key="1">
    <source>
        <dbReference type="ARBA" id="ARBA00022603"/>
    </source>
</evidence>
<evidence type="ECO:0000313" key="6">
    <source>
        <dbReference type="Proteomes" id="UP000638648"/>
    </source>
</evidence>
<dbReference type="Pfam" id="PF13649">
    <property type="entry name" value="Methyltransf_25"/>
    <property type="match status" value="1"/>
</dbReference>
<keyword evidence="6" id="KW-1185">Reference proteome</keyword>
<dbReference type="InterPro" id="IPR041698">
    <property type="entry name" value="Methyltransf_25"/>
</dbReference>
<dbReference type="RefSeq" id="WP_192752769.1">
    <property type="nucleotide sequence ID" value="NZ_BAABJL010000142.1"/>
</dbReference>
<dbReference type="Gene3D" id="3.40.50.150">
    <property type="entry name" value="Vaccinia Virus protein VP39"/>
    <property type="match status" value="1"/>
</dbReference>
<keyword evidence="1" id="KW-0489">Methyltransferase</keyword>
<dbReference type="Proteomes" id="UP000638648">
    <property type="component" value="Unassembled WGS sequence"/>
</dbReference>
<dbReference type="InterPro" id="IPR029063">
    <property type="entry name" value="SAM-dependent_MTases_sf"/>
</dbReference>
<comment type="caution">
    <text evidence="5">The sequence shown here is derived from an EMBL/GenBank/DDBJ whole genome shotgun (WGS) entry which is preliminary data.</text>
</comment>
<evidence type="ECO:0000259" key="4">
    <source>
        <dbReference type="Pfam" id="PF13649"/>
    </source>
</evidence>
<dbReference type="InterPro" id="IPR023576">
    <property type="entry name" value="UbiE/COQ5_MeTrFase_CS"/>
</dbReference>
<evidence type="ECO:0000313" key="5">
    <source>
        <dbReference type="EMBL" id="MBE1609142.1"/>
    </source>
</evidence>
<dbReference type="PANTHER" id="PTHR43591">
    <property type="entry name" value="METHYLTRANSFERASE"/>
    <property type="match status" value="1"/>
</dbReference>
<dbReference type="EMBL" id="JADBEM010000001">
    <property type="protein sequence ID" value="MBE1609142.1"/>
    <property type="molecule type" value="Genomic_DNA"/>
</dbReference>
<gene>
    <name evidence="5" type="ORF">HEB94_005990</name>
</gene>
<keyword evidence="2" id="KW-0808">Transferase</keyword>
<dbReference type="GO" id="GO:0032259">
    <property type="term" value="P:methylation"/>
    <property type="evidence" value="ECO:0007669"/>
    <property type="project" value="UniProtKB-KW"/>
</dbReference>
<dbReference type="SUPFAM" id="SSF53335">
    <property type="entry name" value="S-adenosyl-L-methionine-dependent methyltransferases"/>
    <property type="match status" value="1"/>
</dbReference>
<proteinExistence type="predicted"/>
<dbReference type="PROSITE" id="PS01184">
    <property type="entry name" value="UBIE_2"/>
    <property type="match status" value="1"/>
</dbReference>
<dbReference type="PANTHER" id="PTHR43591:SF24">
    <property type="entry name" value="2-METHOXY-6-POLYPRENYL-1,4-BENZOQUINOL METHYLASE, MITOCHONDRIAL"/>
    <property type="match status" value="1"/>
</dbReference>
<name>A0A927MZP1_9ACTN</name>
<keyword evidence="5" id="KW-0830">Ubiquinone</keyword>
<accession>A0A927MZP1</accession>
<evidence type="ECO:0000256" key="3">
    <source>
        <dbReference type="ARBA" id="ARBA00022691"/>
    </source>
</evidence>